<dbReference type="AlphaFoldDB" id="A0A316URX0"/>
<dbReference type="Proteomes" id="UP000245884">
    <property type="component" value="Unassembled WGS sequence"/>
</dbReference>
<feature type="compositionally biased region" description="Low complexity" evidence="1">
    <location>
        <begin position="1157"/>
        <end position="1167"/>
    </location>
</feature>
<sequence>MSTPAVMSMPRSMSRHDSLEGPPISLVFPRRESEASSTTSGAESSHGRDDGRRVSLTRDLKNKVAKPPRRMRPSTASILRGASSDAHPSPPSHPPSSAAKAININKAKRQAVATLSMTPPSSPSSSHRSSIDDNPFAQYARLEEGAAERGGSQKMSLSLSSGDVASKATKSAPKFRMPFSSPFNKWSRSHKAEPMSTSLSSSEVAPDEDPKGLAIDLGMHGRSSAASSSSPLPHHSQAKAQARSVEEAVTSLGWYWNSKAETIWGPSATQEETFLSHTDQDADQSNRLRSRSFADIASPARAKVPSSLRTQRLATKSRRSNSDPPAPTFKSWSDYLDAYVAGTIDLGDQNERPVVEGEMPEESHMKAPVPEWELARKSAICRAGIFGLPPSVLDRIHAIATRIKTALDMDIIYVDVLFNDEGYLIVKEGIKLHLSCRRDTLCAHTILNSHRGFTMLNRHRDWRFKDNPLIGHVGFYSGYPIRSGTGLPFGALCVMDGKPREDFSQEDKDMIRHGAQAVSRILEDNFAERFEAKMAAMGSAFEGVKASLRHHGMGAGWKRASADAKMIEASLFRVREATQLDVAYIVAIKDDAAQVIASAGSPIPPHVAMQAGFYSAALKQGAGYAVYQNELFDRAAHVELAGLVPSDGPQYSCALMVSLRSSASQQASGSRSSSNGSGSQDGSAATTVSLSSLSNAGIDFVLVAASTQGRHVLGVEDLRFLQSVKPFLAAAAVRQQNVPVFPTDVGALSCDFANANVAQQTARPHLDAKMSPALPARTSSNVAATIPRQTPAMPTSPPQAETPATSVKTTAPGRPRSKSGRSPQPAQSSQFDSQFRFGVDDRAPSAVPQLPVLTPSTIARSPDTGDYYFRIGAARAPPAAAATTAASPPPVAPHRPLSSKGEAPESSSSRPSSARGLGKSMISGVIKGSLSSSSLSDARRAKAAAARPPTPSSAVEFLALPPQSFMAAAAKMGRSSSKHSDTGSETPVGVDASGPPSPRYRFCSHCAGILPLDDSPEGRRYQQQQQRSLSMSSPGSPSLSSAMQPSLSASPPRQQHPQNGTAPMSIASAASKTLHPGNISCTCPASNGATTWTPKNPSDSFPGKSSMDEAIPQQQAHYLLGGSTSSCQDIGGYFGHGGSSSPSTKHTQLPVFKGESSAENSLVSASSAGGGVSGAAKGLGPPPPKARSARATRRPSTASGAAILPPLGGRSNGPVSLTPTMLE</sequence>
<feature type="region of interest" description="Disordered" evidence="1">
    <location>
        <begin position="276"/>
        <end position="328"/>
    </location>
</feature>
<feature type="compositionally biased region" description="Low complexity" evidence="1">
    <location>
        <begin position="898"/>
        <end position="916"/>
    </location>
</feature>
<organism evidence="2 3">
    <name type="scientific">Jaminaea rosea</name>
    <dbReference type="NCBI Taxonomy" id="1569628"/>
    <lineage>
        <taxon>Eukaryota</taxon>
        <taxon>Fungi</taxon>
        <taxon>Dikarya</taxon>
        <taxon>Basidiomycota</taxon>
        <taxon>Ustilaginomycotina</taxon>
        <taxon>Exobasidiomycetes</taxon>
        <taxon>Microstromatales</taxon>
        <taxon>Microstromatales incertae sedis</taxon>
        <taxon>Jaminaea</taxon>
    </lineage>
</organism>
<reference evidence="2 3" key="1">
    <citation type="journal article" date="2018" name="Mol. Biol. Evol.">
        <title>Broad Genomic Sampling Reveals a Smut Pathogenic Ancestry of the Fungal Clade Ustilaginomycotina.</title>
        <authorList>
            <person name="Kijpornyongpan T."/>
            <person name="Mondo S.J."/>
            <person name="Barry K."/>
            <person name="Sandor L."/>
            <person name="Lee J."/>
            <person name="Lipzen A."/>
            <person name="Pangilinan J."/>
            <person name="LaButti K."/>
            <person name="Hainaut M."/>
            <person name="Henrissat B."/>
            <person name="Grigoriev I.V."/>
            <person name="Spatafora J.W."/>
            <person name="Aime M.C."/>
        </authorList>
    </citation>
    <scope>NUCLEOTIDE SEQUENCE [LARGE SCALE GENOMIC DNA]</scope>
    <source>
        <strain evidence="2 3">MCA 5214</strain>
    </source>
</reference>
<dbReference type="EMBL" id="KZ819666">
    <property type="protein sequence ID" value="PWN28059.1"/>
    <property type="molecule type" value="Genomic_DNA"/>
</dbReference>
<feature type="compositionally biased region" description="Low complexity" evidence="1">
    <location>
        <begin position="223"/>
        <end position="235"/>
    </location>
</feature>
<proteinExistence type="predicted"/>
<feature type="compositionally biased region" description="Low complexity" evidence="1">
    <location>
        <begin position="116"/>
        <end position="128"/>
    </location>
</feature>
<evidence type="ECO:0008006" key="4">
    <source>
        <dbReference type="Google" id="ProtNLM"/>
    </source>
</evidence>
<feature type="compositionally biased region" description="Polar residues" evidence="1">
    <location>
        <begin position="1086"/>
        <end position="1099"/>
    </location>
</feature>
<feature type="region of interest" description="Disordered" evidence="1">
    <location>
        <begin position="1086"/>
        <end position="1107"/>
    </location>
</feature>
<evidence type="ECO:0000313" key="3">
    <source>
        <dbReference type="Proteomes" id="UP000245884"/>
    </source>
</evidence>
<feature type="compositionally biased region" description="Low complexity" evidence="1">
    <location>
        <begin position="35"/>
        <end position="44"/>
    </location>
</feature>
<feature type="region of interest" description="Disordered" evidence="1">
    <location>
        <begin position="1137"/>
        <end position="1223"/>
    </location>
</feature>
<feature type="region of interest" description="Disordered" evidence="1">
    <location>
        <begin position="1013"/>
        <end position="1063"/>
    </location>
</feature>
<feature type="compositionally biased region" description="Basic and acidic residues" evidence="1">
    <location>
        <begin position="45"/>
        <end position="62"/>
    </location>
</feature>
<feature type="region of interest" description="Disordered" evidence="1">
    <location>
        <begin position="969"/>
        <end position="996"/>
    </location>
</feature>
<accession>A0A316URX0</accession>
<protein>
    <recommendedName>
        <fullName evidence="4">GAF domain-containing protein</fullName>
    </recommendedName>
</protein>
<feature type="region of interest" description="Disordered" evidence="1">
    <location>
        <begin position="666"/>
        <end position="685"/>
    </location>
</feature>
<evidence type="ECO:0000313" key="2">
    <source>
        <dbReference type="EMBL" id="PWN28059.1"/>
    </source>
</evidence>
<feature type="compositionally biased region" description="Polar residues" evidence="1">
    <location>
        <begin position="820"/>
        <end position="831"/>
    </location>
</feature>
<dbReference type="SUPFAM" id="SSF55781">
    <property type="entry name" value="GAF domain-like"/>
    <property type="match status" value="1"/>
</dbReference>
<dbReference type="OrthoDB" id="21225at2759"/>
<feature type="region of interest" description="Disordered" evidence="1">
    <location>
        <begin position="788"/>
        <end position="831"/>
    </location>
</feature>
<dbReference type="STRING" id="1569628.A0A316URX0"/>
<dbReference type="PANTHER" id="PTHR43102">
    <property type="entry name" value="SLR1143 PROTEIN"/>
    <property type="match status" value="1"/>
</dbReference>
<evidence type="ECO:0000256" key="1">
    <source>
        <dbReference type="SAM" id="MobiDB-lite"/>
    </source>
</evidence>
<feature type="compositionally biased region" description="Basic residues" evidence="1">
    <location>
        <begin position="63"/>
        <end position="72"/>
    </location>
</feature>
<feature type="compositionally biased region" description="Polar residues" evidence="1">
    <location>
        <begin position="1042"/>
        <end position="1062"/>
    </location>
</feature>
<feature type="region of interest" description="Disordered" evidence="1">
    <location>
        <begin position="880"/>
        <end position="918"/>
    </location>
</feature>
<feature type="compositionally biased region" description="Polar residues" evidence="1">
    <location>
        <begin position="798"/>
        <end position="809"/>
    </location>
</feature>
<name>A0A316URX0_9BASI</name>
<feature type="compositionally biased region" description="Polar residues" evidence="1">
    <location>
        <begin position="1213"/>
        <end position="1223"/>
    </location>
</feature>
<feature type="compositionally biased region" description="Low complexity" evidence="1">
    <location>
        <begin position="95"/>
        <end position="105"/>
    </location>
</feature>
<feature type="region of interest" description="Disordered" evidence="1">
    <location>
        <begin position="1"/>
        <end position="244"/>
    </location>
</feature>
<gene>
    <name evidence="2" type="ORF">BDZ90DRAFT_226828</name>
</gene>
<dbReference type="RefSeq" id="XP_025362671.1">
    <property type="nucleotide sequence ID" value="XM_025504725.1"/>
</dbReference>
<feature type="compositionally biased region" description="Low complexity" evidence="1">
    <location>
        <begin position="1022"/>
        <end position="1041"/>
    </location>
</feature>
<dbReference type="GeneID" id="37026548"/>
<keyword evidence="3" id="KW-1185">Reference proteome</keyword>
<dbReference type="PANTHER" id="PTHR43102:SF2">
    <property type="entry name" value="GAF DOMAIN-CONTAINING PROTEIN"/>
    <property type="match status" value="1"/>
</dbReference>
<feature type="compositionally biased region" description="Polar residues" evidence="1">
    <location>
        <begin position="153"/>
        <end position="163"/>
    </location>
</feature>